<evidence type="ECO:0000313" key="15">
    <source>
        <dbReference type="Proteomes" id="UP000007963"/>
    </source>
</evidence>
<evidence type="ECO:0000313" key="14">
    <source>
        <dbReference type="EMBL" id="EAU32618.1"/>
    </source>
</evidence>
<dbReference type="PROSITE" id="PS50089">
    <property type="entry name" value="ZF_RING_2"/>
    <property type="match status" value="1"/>
</dbReference>
<evidence type="ECO:0000256" key="11">
    <source>
        <dbReference type="SAM" id="MobiDB-lite"/>
    </source>
</evidence>
<feature type="domain" description="RING-type" evidence="13">
    <location>
        <begin position="113"/>
        <end position="366"/>
    </location>
</feature>
<evidence type="ECO:0000256" key="7">
    <source>
        <dbReference type="ARBA" id="ARBA00022771"/>
    </source>
</evidence>
<evidence type="ECO:0000256" key="10">
    <source>
        <dbReference type="PROSITE-ProRule" id="PRU00175"/>
    </source>
</evidence>
<feature type="domain" description="RING-type" evidence="12">
    <location>
        <begin position="117"/>
        <end position="174"/>
    </location>
</feature>
<evidence type="ECO:0000256" key="1">
    <source>
        <dbReference type="ARBA" id="ARBA00001798"/>
    </source>
</evidence>
<sequence>MSSACSTPSPQEALIVDSHAQPVRLFRNRYHHRLQRSCSPSTRLPQANASTNDSSRPSIRSNIPWSEEGMGCWSDAATASTVLSLLHKEPLMPPPPPTRSSSSESIQTASKRNRLTCTVCFGHLDDGCFPDSPIAAACDHSGIPESHICVACLRRSLGVQVTSSSTCAVTCPLCCAQLSDEEVHHWASPQTFRAYDRMRTWQVLEENAEFVTCIRPDCGYGQLHADGLEDPIVVCGSCGTRTCFIHRNTAWHEGLTCAEYEETSRARVPDVPRRSVRRREILEEAPRVPGLRRGWVNTTQEEYLSMQMIAEIAKPCPYCNAATEKIGGCKQITCGFCRQDWCWDCGIRWRRGHMDDDCSLVSPIGR</sequence>
<dbReference type="InterPro" id="IPR001841">
    <property type="entry name" value="Znf_RING"/>
</dbReference>
<evidence type="ECO:0000259" key="13">
    <source>
        <dbReference type="PROSITE" id="PS51873"/>
    </source>
</evidence>
<dbReference type="AlphaFoldDB" id="Q0CGF8"/>
<comment type="pathway">
    <text evidence="2">Protein modification; protein ubiquitination.</text>
</comment>
<protein>
    <recommendedName>
        <fullName evidence="3">RBR-type E3 ubiquitin transferase</fullName>
        <ecNumber evidence="3">2.3.2.31</ecNumber>
    </recommendedName>
</protein>
<dbReference type="RefSeq" id="XP_001209920.1">
    <property type="nucleotide sequence ID" value="XM_001209920.1"/>
</dbReference>
<dbReference type="eggNOG" id="KOG1815">
    <property type="taxonomic scope" value="Eukaryota"/>
</dbReference>
<evidence type="ECO:0000256" key="4">
    <source>
        <dbReference type="ARBA" id="ARBA00022679"/>
    </source>
</evidence>
<feature type="region of interest" description="Disordered" evidence="11">
    <location>
        <begin position="36"/>
        <end position="61"/>
    </location>
</feature>
<dbReference type="HOGENOM" id="CLU_057738_1_0_1"/>
<dbReference type="SUPFAM" id="SSF57850">
    <property type="entry name" value="RING/U-box"/>
    <property type="match status" value="3"/>
</dbReference>
<dbReference type="PANTHER" id="PTHR11685">
    <property type="entry name" value="RBR FAMILY RING FINGER AND IBR DOMAIN-CONTAINING"/>
    <property type="match status" value="1"/>
</dbReference>
<dbReference type="Pfam" id="PF01485">
    <property type="entry name" value="IBR"/>
    <property type="match status" value="1"/>
</dbReference>
<proteinExistence type="predicted"/>
<accession>Q0CGF8</accession>
<dbReference type="Gene3D" id="3.30.40.10">
    <property type="entry name" value="Zinc/RING finger domain, C3HC4 (zinc finger)"/>
    <property type="match status" value="1"/>
</dbReference>
<comment type="catalytic activity">
    <reaction evidence="1">
        <text>[E2 ubiquitin-conjugating enzyme]-S-ubiquitinyl-L-cysteine + [acceptor protein]-L-lysine = [E2 ubiquitin-conjugating enzyme]-L-cysteine + [acceptor protein]-N(6)-ubiquitinyl-L-lysine.</text>
        <dbReference type="EC" id="2.3.2.31"/>
    </reaction>
</comment>
<dbReference type="SMART" id="SM00647">
    <property type="entry name" value="IBR"/>
    <property type="match status" value="2"/>
</dbReference>
<keyword evidence="6" id="KW-0677">Repeat</keyword>
<evidence type="ECO:0000256" key="3">
    <source>
        <dbReference type="ARBA" id="ARBA00012251"/>
    </source>
</evidence>
<dbReference type="InterPro" id="IPR031127">
    <property type="entry name" value="E3_UB_ligase_RBR"/>
</dbReference>
<evidence type="ECO:0000256" key="6">
    <source>
        <dbReference type="ARBA" id="ARBA00022737"/>
    </source>
</evidence>
<name>Q0CGF8_ASPTN</name>
<dbReference type="InterPro" id="IPR002867">
    <property type="entry name" value="IBR_dom"/>
</dbReference>
<dbReference type="CDD" id="cd20335">
    <property type="entry name" value="BRcat_RBR"/>
    <property type="match status" value="1"/>
</dbReference>
<feature type="region of interest" description="Disordered" evidence="11">
    <location>
        <begin position="88"/>
        <end position="107"/>
    </location>
</feature>
<keyword evidence="9" id="KW-0862">Zinc</keyword>
<evidence type="ECO:0000256" key="2">
    <source>
        <dbReference type="ARBA" id="ARBA00004906"/>
    </source>
</evidence>
<dbReference type="InterPro" id="IPR044066">
    <property type="entry name" value="TRIAD_supradom"/>
</dbReference>
<dbReference type="InterPro" id="IPR054694">
    <property type="entry name" value="Parkin-like_IBR"/>
</dbReference>
<keyword evidence="4" id="KW-0808">Transferase</keyword>
<gene>
    <name evidence="14" type="ORF">ATEG_07234</name>
</gene>
<dbReference type="PROSITE" id="PS51873">
    <property type="entry name" value="TRIAD"/>
    <property type="match status" value="1"/>
</dbReference>
<dbReference type="OMA" id="TRTCFIH"/>
<evidence type="ECO:0000256" key="8">
    <source>
        <dbReference type="ARBA" id="ARBA00022786"/>
    </source>
</evidence>
<dbReference type="VEuPathDB" id="FungiDB:ATEG_07234"/>
<dbReference type="InterPro" id="IPR013083">
    <property type="entry name" value="Znf_RING/FYVE/PHD"/>
</dbReference>
<dbReference type="GO" id="GO:0061630">
    <property type="term" value="F:ubiquitin protein ligase activity"/>
    <property type="evidence" value="ECO:0007669"/>
    <property type="project" value="UniProtKB-EC"/>
</dbReference>
<dbReference type="Pfam" id="PF22605">
    <property type="entry name" value="IBR_2"/>
    <property type="match status" value="1"/>
</dbReference>
<dbReference type="EC" id="2.3.2.31" evidence="3"/>
<dbReference type="Gene3D" id="1.20.120.1750">
    <property type="match status" value="1"/>
</dbReference>
<organism evidence="14 15">
    <name type="scientific">Aspergillus terreus (strain NIH 2624 / FGSC A1156)</name>
    <dbReference type="NCBI Taxonomy" id="341663"/>
    <lineage>
        <taxon>Eukaryota</taxon>
        <taxon>Fungi</taxon>
        <taxon>Dikarya</taxon>
        <taxon>Ascomycota</taxon>
        <taxon>Pezizomycotina</taxon>
        <taxon>Eurotiomycetes</taxon>
        <taxon>Eurotiomycetidae</taxon>
        <taxon>Eurotiales</taxon>
        <taxon>Aspergillaceae</taxon>
        <taxon>Aspergillus</taxon>
        <taxon>Aspergillus subgen. Circumdati</taxon>
    </lineage>
</organism>
<keyword evidence="5" id="KW-0479">Metal-binding</keyword>
<reference evidence="15" key="1">
    <citation type="submission" date="2005-09" db="EMBL/GenBank/DDBJ databases">
        <title>Annotation of the Aspergillus terreus NIH2624 genome.</title>
        <authorList>
            <person name="Birren B.W."/>
            <person name="Lander E.S."/>
            <person name="Galagan J.E."/>
            <person name="Nusbaum C."/>
            <person name="Devon K."/>
            <person name="Henn M."/>
            <person name="Ma L.-J."/>
            <person name="Jaffe D.B."/>
            <person name="Butler J."/>
            <person name="Alvarez P."/>
            <person name="Gnerre S."/>
            <person name="Grabherr M."/>
            <person name="Kleber M."/>
            <person name="Mauceli E.W."/>
            <person name="Brockman W."/>
            <person name="Rounsley S."/>
            <person name="Young S.K."/>
            <person name="LaButti K."/>
            <person name="Pushparaj V."/>
            <person name="DeCaprio D."/>
            <person name="Crawford M."/>
            <person name="Koehrsen M."/>
            <person name="Engels R."/>
            <person name="Montgomery P."/>
            <person name="Pearson M."/>
            <person name="Howarth C."/>
            <person name="Larson L."/>
            <person name="Luoma S."/>
            <person name="White J."/>
            <person name="Alvarado L."/>
            <person name="Kodira C.D."/>
            <person name="Zeng Q."/>
            <person name="Oleary S."/>
            <person name="Yandava C."/>
            <person name="Denning D.W."/>
            <person name="Nierman W.C."/>
            <person name="Milne T."/>
            <person name="Madden K."/>
        </authorList>
    </citation>
    <scope>NUCLEOTIDE SEQUENCE [LARGE SCALE GENOMIC DNA]</scope>
    <source>
        <strain evidence="15">NIH 2624 / FGSC A1156</strain>
    </source>
</reference>
<keyword evidence="8" id="KW-0833">Ubl conjugation pathway</keyword>
<evidence type="ECO:0000256" key="9">
    <source>
        <dbReference type="ARBA" id="ARBA00022833"/>
    </source>
</evidence>
<keyword evidence="7 10" id="KW-0863">Zinc-finger</keyword>
<dbReference type="STRING" id="341663.Q0CGF8"/>
<evidence type="ECO:0000256" key="5">
    <source>
        <dbReference type="ARBA" id="ARBA00022723"/>
    </source>
</evidence>
<dbReference type="Proteomes" id="UP000007963">
    <property type="component" value="Unassembled WGS sequence"/>
</dbReference>
<dbReference type="GO" id="GO:0008270">
    <property type="term" value="F:zinc ion binding"/>
    <property type="evidence" value="ECO:0007669"/>
    <property type="project" value="UniProtKB-KW"/>
</dbReference>
<dbReference type="EMBL" id="CH476603">
    <property type="protein sequence ID" value="EAU32618.1"/>
    <property type="molecule type" value="Genomic_DNA"/>
</dbReference>
<evidence type="ECO:0000259" key="12">
    <source>
        <dbReference type="PROSITE" id="PS50089"/>
    </source>
</evidence>
<dbReference type="GO" id="GO:0016567">
    <property type="term" value="P:protein ubiquitination"/>
    <property type="evidence" value="ECO:0007669"/>
    <property type="project" value="InterPro"/>
</dbReference>
<dbReference type="GeneID" id="4319351"/>
<dbReference type="OrthoDB" id="1431934at2759"/>